<dbReference type="SUPFAM" id="SSF57850">
    <property type="entry name" value="RING/U-box"/>
    <property type="match status" value="1"/>
</dbReference>
<dbReference type="InterPro" id="IPR013083">
    <property type="entry name" value="Znf_RING/FYVE/PHD"/>
</dbReference>
<evidence type="ECO:0000256" key="4">
    <source>
        <dbReference type="PROSITE-ProRule" id="PRU00175"/>
    </source>
</evidence>
<dbReference type="InterPro" id="IPR049627">
    <property type="entry name" value="SLX8"/>
</dbReference>
<sequence>MAGKPARIPSSNQVTQATALVQRAEKEAALCEVAVKTLHREVERMEEALERAQMKAQAASGCFGACFPPEIPTDHPTVLRIAETKDTAESLKDRKIAMTLHTEKVNRLIASMAKEAGGQRSWKNVFPDHRLQDLLNTTKELDKYLTSTTMAQQAAIALALDPLHGASGQPGDAELSIEPSAPPMPQEPVIIERLKPECPLCLEPINDLACGPCGHVFCDECIKEAVVTRPHCPICRRSMTVEQTHRIFMG</sequence>
<name>A0ABP1FLB1_9CHLO</name>
<organism evidence="7 8">
    <name type="scientific">Coccomyxa viridis</name>
    <dbReference type="NCBI Taxonomy" id="1274662"/>
    <lineage>
        <taxon>Eukaryota</taxon>
        <taxon>Viridiplantae</taxon>
        <taxon>Chlorophyta</taxon>
        <taxon>core chlorophytes</taxon>
        <taxon>Trebouxiophyceae</taxon>
        <taxon>Trebouxiophyceae incertae sedis</taxon>
        <taxon>Coccomyxaceae</taxon>
        <taxon>Coccomyxa</taxon>
    </lineage>
</organism>
<dbReference type="InterPro" id="IPR017907">
    <property type="entry name" value="Znf_RING_CS"/>
</dbReference>
<evidence type="ECO:0000256" key="1">
    <source>
        <dbReference type="ARBA" id="ARBA00022723"/>
    </source>
</evidence>
<evidence type="ECO:0000256" key="2">
    <source>
        <dbReference type="ARBA" id="ARBA00022771"/>
    </source>
</evidence>
<keyword evidence="1" id="KW-0479">Metal-binding</keyword>
<evidence type="ECO:0000313" key="7">
    <source>
        <dbReference type="EMBL" id="CAL5218342.1"/>
    </source>
</evidence>
<keyword evidence="2 4" id="KW-0863">Zinc-finger</keyword>
<dbReference type="Gene3D" id="3.30.40.10">
    <property type="entry name" value="Zinc/RING finger domain, C3HC4 (zinc finger)"/>
    <property type="match status" value="1"/>
</dbReference>
<dbReference type="EMBL" id="CAXHTA020000001">
    <property type="protein sequence ID" value="CAL5218342.1"/>
    <property type="molecule type" value="Genomic_DNA"/>
</dbReference>
<dbReference type="Pfam" id="PF13639">
    <property type="entry name" value="zf-RING_2"/>
    <property type="match status" value="1"/>
</dbReference>
<evidence type="ECO:0000256" key="5">
    <source>
        <dbReference type="SAM" id="Coils"/>
    </source>
</evidence>
<dbReference type="Proteomes" id="UP001497392">
    <property type="component" value="Unassembled WGS sequence"/>
</dbReference>
<dbReference type="PROSITE" id="PS50089">
    <property type="entry name" value="ZF_RING_2"/>
    <property type="match status" value="1"/>
</dbReference>
<feature type="domain" description="RING-type" evidence="6">
    <location>
        <begin position="198"/>
        <end position="236"/>
    </location>
</feature>
<accession>A0ABP1FLB1</accession>
<protein>
    <submittedName>
        <fullName evidence="7">G1 protein</fullName>
    </submittedName>
</protein>
<keyword evidence="5" id="KW-0175">Coiled coil</keyword>
<proteinExistence type="predicted"/>
<gene>
    <name evidence="7" type="primary">g1</name>
    <name evidence="7" type="ORF">VP750_LOCUS1</name>
</gene>
<keyword evidence="8" id="KW-1185">Reference proteome</keyword>
<evidence type="ECO:0000259" key="6">
    <source>
        <dbReference type="PROSITE" id="PS50089"/>
    </source>
</evidence>
<feature type="coiled-coil region" evidence="5">
    <location>
        <begin position="21"/>
        <end position="55"/>
    </location>
</feature>
<dbReference type="PROSITE" id="PS00518">
    <property type="entry name" value="ZF_RING_1"/>
    <property type="match status" value="1"/>
</dbReference>
<dbReference type="InterPro" id="IPR001841">
    <property type="entry name" value="Znf_RING"/>
</dbReference>
<reference evidence="7 8" key="1">
    <citation type="submission" date="2024-06" db="EMBL/GenBank/DDBJ databases">
        <authorList>
            <person name="Kraege A."/>
            <person name="Thomma B."/>
        </authorList>
    </citation>
    <scope>NUCLEOTIDE SEQUENCE [LARGE SCALE GENOMIC DNA]</scope>
</reference>
<dbReference type="PANTHER" id="PTHR47094">
    <property type="entry name" value="ELFLESS, ISOFORM B"/>
    <property type="match status" value="1"/>
</dbReference>
<evidence type="ECO:0000256" key="3">
    <source>
        <dbReference type="ARBA" id="ARBA00022833"/>
    </source>
</evidence>
<dbReference type="PANTHER" id="PTHR47094:SF1">
    <property type="entry name" value="RING-TYPE E3 UBIQUITIN TRANSFERASE"/>
    <property type="match status" value="1"/>
</dbReference>
<evidence type="ECO:0000313" key="8">
    <source>
        <dbReference type="Proteomes" id="UP001497392"/>
    </source>
</evidence>
<keyword evidence="3" id="KW-0862">Zinc</keyword>
<dbReference type="SMART" id="SM00184">
    <property type="entry name" value="RING"/>
    <property type="match status" value="1"/>
</dbReference>
<comment type="caution">
    <text evidence="7">The sequence shown here is derived from an EMBL/GenBank/DDBJ whole genome shotgun (WGS) entry which is preliminary data.</text>
</comment>